<organism evidence="3">
    <name type="scientific">Cyprideis torosa</name>
    <dbReference type="NCBI Taxonomy" id="163714"/>
    <lineage>
        <taxon>Eukaryota</taxon>
        <taxon>Metazoa</taxon>
        <taxon>Ecdysozoa</taxon>
        <taxon>Arthropoda</taxon>
        <taxon>Crustacea</taxon>
        <taxon>Oligostraca</taxon>
        <taxon>Ostracoda</taxon>
        <taxon>Podocopa</taxon>
        <taxon>Podocopida</taxon>
        <taxon>Cytherocopina</taxon>
        <taxon>Cytheroidea</taxon>
        <taxon>Cytherideidae</taxon>
        <taxon>Cyprideis</taxon>
    </lineage>
</organism>
<accession>A0A7R8W443</accession>
<dbReference type="EMBL" id="OB660039">
    <property type="protein sequence ID" value="CAD7222230.1"/>
    <property type="molecule type" value="Genomic_DNA"/>
</dbReference>
<evidence type="ECO:0000256" key="1">
    <source>
        <dbReference type="SAM" id="MobiDB-lite"/>
    </source>
</evidence>
<reference evidence="3" key="1">
    <citation type="submission" date="2020-11" db="EMBL/GenBank/DDBJ databases">
        <authorList>
            <person name="Tran Van P."/>
        </authorList>
    </citation>
    <scope>NUCLEOTIDE SEQUENCE</scope>
</reference>
<sequence>MEPMGWIWLALAFMIVFLLSTLFCVAVLAYRIFAGVNKTPADDAIKAAERPSKAGKGKVPTEATSSAADLGKAESRAGEGDLDVEEEDENDQAPASKATVSHVSSRKVIGRRDKEGAVKGRRTKVAPEARGGVQTIETEIIEEVVYDTGNQGELYEVNKRAGWWKRVKQLVSEVISNKTDEEEVQA</sequence>
<feature type="transmembrane region" description="Helical" evidence="2">
    <location>
        <begin position="6"/>
        <end position="30"/>
    </location>
</feature>
<proteinExistence type="predicted"/>
<keyword evidence="2" id="KW-0812">Transmembrane</keyword>
<gene>
    <name evidence="3" type="ORF">CTOB1V02_LOCUS244</name>
</gene>
<name>A0A7R8W443_9CRUS</name>
<dbReference type="AlphaFoldDB" id="A0A7R8W443"/>
<protein>
    <submittedName>
        <fullName evidence="3">Uncharacterized protein</fullName>
    </submittedName>
</protein>
<feature type="compositionally biased region" description="Acidic residues" evidence="1">
    <location>
        <begin position="80"/>
        <end position="91"/>
    </location>
</feature>
<keyword evidence="2" id="KW-0472">Membrane</keyword>
<feature type="region of interest" description="Disordered" evidence="1">
    <location>
        <begin position="48"/>
        <end position="124"/>
    </location>
</feature>
<evidence type="ECO:0000313" key="3">
    <source>
        <dbReference type="EMBL" id="CAD7222230.1"/>
    </source>
</evidence>
<keyword evidence="2" id="KW-1133">Transmembrane helix</keyword>
<evidence type="ECO:0000256" key="2">
    <source>
        <dbReference type="SAM" id="Phobius"/>
    </source>
</evidence>